<evidence type="ECO:0000313" key="4">
    <source>
        <dbReference type="EMBL" id="LAC21863.1"/>
    </source>
</evidence>
<organism evidence="4">
    <name type="scientific">Hirondellea gigas</name>
    <dbReference type="NCBI Taxonomy" id="1518452"/>
    <lineage>
        <taxon>Eukaryota</taxon>
        <taxon>Metazoa</taxon>
        <taxon>Ecdysozoa</taxon>
        <taxon>Arthropoda</taxon>
        <taxon>Crustacea</taxon>
        <taxon>Multicrustacea</taxon>
        <taxon>Malacostraca</taxon>
        <taxon>Eumalacostraca</taxon>
        <taxon>Peracarida</taxon>
        <taxon>Amphipoda</taxon>
        <taxon>Amphilochidea</taxon>
        <taxon>Lysianassida</taxon>
        <taxon>Lysianassidira</taxon>
        <taxon>Lysianassoidea</taxon>
        <taxon>Lysianassidae</taxon>
        <taxon>Hirondellea</taxon>
    </lineage>
</organism>
<dbReference type="SMART" id="SM00173">
    <property type="entry name" value="RAS"/>
    <property type="match status" value="1"/>
</dbReference>
<dbReference type="GO" id="GO:0001667">
    <property type="term" value="P:ameboidal-type cell migration"/>
    <property type="evidence" value="ECO:0007669"/>
    <property type="project" value="UniProtKB-ARBA"/>
</dbReference>
<dbReference type="GO" id="GO:0051301">
    <property type="term" value="P:cell division"/>
    <property type="evidence" value="ECO:0007669"/>
    <property type="project" value="UniProtKB-KW"/>
</dbReference>
<dbReference type="PROSITE" id="PS51421">
    <property type="entry name" value="RAS"/>
    <property type="match status" value="1"/>
</dbReference>
<name>A0A6A7FUE7_9CRUS</name>
<keyword evidence="3" id="KW-0342">GTP-binding</keyword>
<dbReference type="SUPFAM" id="SSF52540">
    <property type="entry name" value="P-loop containing nucleoside triphosphate hydrolases"/>
    <property type="match status" value="1"/>
</dbReference>
<dbReference type="NCBIfam" id="TIGR00231">
    <property type="entry name" value="small_GTP"/>
    <property type="match status" value="1"/>
</dbReference>
<dbReference type="InterPro" id="IPR001806">
    <property type="entry name" value="Small_GTPase"/>
</dbReference>
<dbReference type="SMART" id="SM00175">
    <property type="entry name" value="RAB"/>
    <property type="match status" value="1"/>
</dbReference>
<reference evidence="4" key="1">
    <citation type="submission" date="2017-11" db="EMBL/GenBank/DDBJ databases">
        <title>The sensing device of the deep-sea amphipod.</title>
        <authorList>
            <person name="Kobayashi H."/>
            <person name="Nagahama T."/>
            <person name="Arai W."/>
            <person name="Sasagawa Y."/>
            <person name="Umeda M."/>
            <person name="Hayashi T."/>
            <person name="Nikaido I."/>
            <person name="Watanabe H."/>
            <person name="Oguri K."/>
            <person name="Kitazato H."/>
            <person name="Fujioka K."/>
            <person name="Kido Y."/>
            <person name="Takami H."/>
        </authorList>
    </citation>
    <scope>NUCLEOTIDE SEQUENCE</scope>
    <source>
        <tissue evidence="4">Whole body</tissue>
    </source>
</reference>
<keyword evidence="2" id="KW-0547">Nucleotide-binding</keyword>
<dbReference type="GO" id="GO:0022412">
    <property type="term" value="P:cellular process involved in reproduction in multicellular organism"/>
    <property type="evidence" value="ECO:0007669"/>
    <property type="project" value="UniProtKB-ARBA"/>
</dbReference>
<protein>
    <submittedName>
        <fullName evidence="4">Cell division control protein 42</fullName>
    </submittedName>
</protein>
<dbReference type="SMART" id="SM00174">
    <property type="entry name" value="RHO"/>
    <property type="match status" value="1"/>
</dbReference>
<dbReference type="PROSITE" id="PS51420">
    <property type="entry name" value="RHO"/>
    <property type="match status" value="1"/>
</dbReference>
<dbReference type="Gene3D" id="3.40.50.300">
    <property type="entry name" value="P-loop containing nucleotide triphosphate hydrolases"/>
    <property type="match status" value="1"/>
</dbReference>
<dbReference type="AlphaFoldDB" id="A0A6A7FUE7"/>
<dbReference type="PROSITE" id="PS51419">
    <property type="entry name" value="RAB"/>
    <property type="match status" value="1"/>
</dbReference>
<dbReference type="GO" id="GO:0003006">
    <property type="term" value="P:developmental process involved in reproduction"/>
    <property type="evidence" value="ECO:0007669"/>
    <property type="project" value="UniProtKB-ARBA"/>
</dbReference>
<evidence type="ECO:0000256" key="3">
    <source>
        <dbReference type="ARBA" id="ARBA00023134"/>
    </source>
</evidence>
<dbReference type="FunFam" id="3.40.50.300:FF:001179">
    <property type="entry name" value="Rho family GTPase"/>
    <property type="match status" value="1"/>
</dbReference>
<keyword evidence="4" id="KW-0131">Cell cycle</keyword>
<dbReference type="GO" id="GO:0007264">
    <property type="term" value="P:small GTPase-mediated signal transduction"/>
    <property type="evidence" value="ECO:0007669"/>
    <property type="project" value="InterPro"/>
</dbReference>
<dbReference type="EMBL" id="IACT01002594">
    <property type="protein sequence ID" value="LAC21863.1"/>
    <property type="molecule type" value="mRNA"/>
</dbReference>
<dbReference type="GO" id="GO:0003924">
    <property type="term" value="F:GTPase activity"/>
    <property type="evidence" value="ECO:0007669"/>
    <property type="project" value="InterPro"/>
</dbReference>
<evidence type="ECO:0000256" key="1">
    <source>
        <dbReference type="ARBA" id="ARBA00010142"/>
    </source>
</evidence>
<dbReference type="GO" id="GO:0035006">
    <property type="term" value="P:melanization defense response"/>
    <property type="evidence" value="ECO:0007669"/>
    <property type="project" value="UniProtKB-ARBA"/>
</dbReference>
<sequence length="192" mass="21236">MSSNSKKCVVVGDGTIGKTCLIVSYTTNAFPHDYIPTVFDTYSTNVMLDDKVVSLEIWDTAGQSDYDRLRPLSYPQTDVFLICFDVSNVNSFQHVKTKWFPEVQRHSPGVPVIMVGTKSDLRDNPEVDSNVKFVNSQDAERMAKELGVADFMECSGLYQQNIKEVFDSCLRHANLAQGSGDSGSATACCIII</sequence>
<dbReference type="PANTHER" id="PTHR24072">
    <property type="entry name" value="RHO FAMILY GTPASE"/>
    <property type="match status" value="1"/>
</dbReference>
<dbReference type="Pfam" id="PF00071">
    <property type="entry name" value="Ras"/>
    <property type="match status" value="1"/>
</dbReference>
<dbReference type="InterPro" id="IPR027417">
    <property type="entry name" value="P-loop_NTPase"/>
</dbReference>
<keyword evidence="4" id="KW-0132">Cell division</keyword>
<dbReference type="CDD" id="cd00157">
    <property type="entry name" value="Rho"/>
    <property type="match status" value="1"/>
</dbReference>
<dbReference type="GO" id="GO:0005525">
    <property type="term" value="F:GTP binding"/>
    <property type="evidence" value="ECO:0007669"/>
    <property type="project" value="UniProtKB-KW"/>
</dbReference>
<dbReference type="InterPro" id="IPR005225">
    <property type="entry name" value="Small_GTP-bd"/>
</dbReference>
<dbReference type="GO" id="GO:0035099">
    <property type="term" value="P:hemocyte migration"/>
    <property type="evidence" value="ECO:0007669"/>
    <property type="project" value="UniProtKB-ARBA"/>
</dbReference>
<comment type="similarity">
    <text evidence="1">Belongs to the small GTPase superfamily. Rho family.</text>
</comment>
<proteinExistence type="evidence at transcript level"/>
<evidence type="ECO:0000256" key="2">
    <source>
        <dbReference type="ARBA" id="ARBA00022741"/>
    </source>
</evidence>
<accession>A0A6A7FUE7</accession>
<dbReference type="PRINTS" id="PR00449">
    <property type="entry name" value="RASTRNSFRMNG"/>
</dbReference>
<dbReference type="InterPro" id="IPR003578">
    <property type="entry name" value="Small_GTPase_Rho"/>
</dbReference>